<organism evidence="7 8">
    <name type="scientific">Patulibacter medicamentivorans</name>
    <dbReference type="NCBI Taxonomy" id="1097667"/>
    <lineage>
        <taxon>Bacteria</taxon>
        <taxon>Bacillati</taxon>
        <taxon>Actinomycetota</taxon>
        <taxon>Thermoleophilia</taxon>
        <taxon>Solirubrobacterales</taxon>
        <taxon>Patulibacteraceae</taxon>
        <taxon>Patulibacter</taxon>
    </lineage>
</organism>
<dbReference type="InterPro" id="IPR004197">
    <property type="entry name" value="Cellulase_Ig-like"/>
</dbReference>
<reference evidence="7 8" key="1">
    <citation type="journal article" date="2013" name="Biodegradation">
        <title>Quantitative proteomic analysis of ibuprofen-degrading Patulibacter sp. strain I11.</title>
        <authorList>
            <person name="Almeida B."/>
            <person name="Kjeldal H."/>
            <person name="Lolas I."/>
            <person name="Knudsen A.D."/>
            <person name="Carvalho G."/>
            <person name="Nielsen K.L."/>
            <person name="Barreto Crespo M.T."/>
            <person name="Stensballe A."/>
            <person name="Nielsen J.L."/>
        </authorList>
    </citation>
    <scope>NUCLEOTIDE SEQUENCE [LARGE SCALE GENOMIC DNA]</scope>
    <source>
        <strain evidence="7 8">I11</strain>
    </source>
</reference>
<dbReference type="RefSeq" id="WP_007576530.1">
    <property type="nucleotide sequence ID" value="NZ_AGUD01000238.1"/>
</dbReference>
<dbReference type="InterPro" id="IPR001701">
    <property type="entry name" value="Glyco_hydro_9"/>
</dbReference>
<keyword evidence="8" id="KW-1185">Reference proteome</keyword>
<dbReference type="Gene3D" id="2.60.40.10">
    <property type="entry name" value="Immunoglobulins"/>
    <property type="match status" value="1"/>
</dbReference>
<evidence type="ECO:0000256" key="3">
    <source>
        <dbReference type="ARBA" id="ARBA00023295"/>
    </source>
</evidence>
<dbReference type="GO" id="GO:0000272">
    <property type="term" value="P:polysaccharide catabolic process"/>
    <property type="evidence" value="ECO:0007669"/>
    <property type="project" value="UniProtKB-KW"/>
</dbReference>
<keyword evidence="1 7" id="KW-0378">Hydrolase</keyword>
<dbReference type="Pfam" id="PF02927">
    <property type="entry name" value="CelD_N"/>
    <property type="match status" value="1"/>
</dbReference>
<dbReference type="InterPro" id="IPR008928">
    <property type="entry name" value="6-hairpin_glycosidase_sf"/>
</dbReference>
<evidence type="ECO:0000256" key="2">
    <source>
        <dbReference type="ARBA" id="ARBA00023277"/>
    </source>
</evidence>
<dbReference type="Proteomes" id="UP000005143">
    <property type="component" value="Unassembled WGS sequence"/>
</dbReference>
<evidence type="ECO:0000259" key="6">
    <source>
        <dbReference type="Pfam" id="PF02927"/>
    </source>
</evidence>
<protein>
    <submittedName>
        <fullName evidence="7">Secreted hydrolase</fullName>
    </submittedName>
</protein>
<evidence type="ECO:0000313" key="7">
    <source>
        <dbReference type="EMBL" id="EHN10190.1"/>
    </source>
</evidence>
<gene>
    <name evidence="7" type="ORF">PAI11_29490</name>
</gene>
<dbReference type="OrthoDB" id="9758662at2"/>
<dbReference type="Gene3D" id="1.50.10.10">
    <property type="match status" value="1"/>
</dbReference>
<dbReference type="SUPFAM" id="SSF48208">
    <property type="entry name" value="Six-hairpin glycosidases"/>
    <property type="match status" value="1"/>
</dbReference>
<evidence type="ECO:0000259" key="5">
    <source>
        <dbReference type="Pfam" id="PF00759"/>
    </source>
</evidence>
<accession>H0E7Z2</accession>
<dbReference type="AlphaFoldDB" id="H0E7Z2"/>
<keyword evidence="2" id="KW-0119">Carbohydrate metabolism</keyword>
<dbReference type="PANTHER" id="PTHR22298">
    <property type="entry name" value="ENDO-1,4-BETA-GLUCANASE"/>
    <property type="match status" value="1"/>
</dbReference>
<proteinExistence type="predicted"/>
<feature type="domain" description="Cellulase Ig-like" evidence="6">
    <location>
        <begin position="57"/>
        <end position="126"/>
    </location>
</feature>
<feature type="domain" description="Glycoside hydrolase family 9" evidence="5">
    <location>
        <begin position="145"/>
        <end position="563"/>
    </location>
</feature>
<dbReference type="InterPro" id="IPR012341">
    <property type="entry name" value="6hp_glycosidase-like_sf"/>
</dbReference>
<comment type="caution">
    <text evidence="7">The sequence shown here is derived from an EMBL/GenBank/DDBJ whole genome shotgun (WGS) entry which is preliminary data.</text>
</comment>
<evidence type="ECO:0000256" key="4">
    <source>
        <dbReference type="ARBA" id="ARBA00023326"/>
    </source>
</evidence>
<dbReference type="Pfam" id="PF00759">
    <property type="entry name" value="Glyco_hydro_9"/>
    <property type="match status" value="1"/>
</dbReference>
<dbReference type="EMBL" id="AGUD01000238">
    <property type="protein sequence ID" value="EHN10190.1"/>
    <property type="molecule type" value="Genomic_DNA"/>
</dbReference>
<name>H0E7Z2_9ACTN</name>
<sequence>MPRRVRGAESPVPATSHGGARLAAVALPLLAGLAGLGCGWAQAAPPDAIRVGGPSGPADAKVAIVGSRRDLRGRRFTVVDRRGRTVLRGRLRRTPGSPAPWRRAFAADLTRLRTPGSYRVRVGALTSRAWIVARRPSSAPIATILRYLAANADGDEPSPVHGPAHLADAVVASGPYAGQRFDLTGGWMDAGDMIKFTQTTAYAAAALQAAARLDRADAPALRASADVGIRWLLKAHPRGDLFVAQVGDERDHDRGFRDPATDDGSGLPGIAVRAAYPNMGGDLGGGTALALALAAERASGAARDQLLRHAREWYAAGRASGVVAPKLPSPAGDFYVGDTQEDALAAGAAALHRVTGERAFLDDALTFLERSAADGRLGWNALAGFAAADLCGLLGAPAVADPTARDSACAATAAQGRAAVTRASAGAFGTPGALTWGQTGENGGAGVLATVAGRAGSVARGLAVGSGARDWLLGRNPWGASFVAGYGPRAPRAIHHWASARPGQPVGAVVGGPAPARTIAEQRLGRPRPSPFDTAGATYEDRIEDYVTSEPAIDYAAGSVLLLAALQAG</sequence>
<keyword evidence="3" id="KW-0326">Glycosidase</keyword>
<keyword evidence="4" id="KW-0624">Polysaccharide degradation</keyword>
<dbReference type="GO" id="GO:0008810">
    <property type="term" value="F:cellulase activity"/>
    <property type="evidence" value="ECO:0007669"/>
    <property type="project" value="InterPro"/>
</dbReference>
<evidence type="ECO:0000256" key="1">
    <source>
        <dbReference type="ARBA" id="ARBA00022801"/>
    </source>
</evidence>
<evidence type="ECO:0000313" key="8">
    <source>
        <dbReference type="Proteomes" id="UP000005143"/>
    </source>
</evidence>
<dbReference type="InterPro" id="IPR013783">
    <property type="entry name" value="Ig-like_fold"/>
</dbReference>